<evidence type="ECO:0000259" key="6">
    <source>
        <dbReference type="PROSITE" id="PS50931"/>
    </source>
</evidence>
<dbReference type="InterPro" id="IPR050950">
    <property type="entry name" value="HTH-type_LysR_regulators"/>
</dbReference>
<dbReference type="SUPFAM" id="SSF53850">
    <property type="entry name" value="Periplasmic binding protein-like II"/>
    <property type="match status" value="1"/>
</dbReference>
<reference evidence="7 8" key="1">
    <citation type="submission" date="2019-08" db="EMBL/GenBank/DDBJ databases">
        <authorList>
            <person name="Peeters C."/>
        </authorList>
    </citation>
    <scope>NUCLEOTIDE SEQUENCE [LARGE SCALE GENOMIC DNA]</scope>
    <source>
        <strain evidence="7 8">LMG 31119</strain>
    </source>
</reference>
<dbReference type="Pfam" id="PF03466">
    <property type="entry name" value="LysR_substrate"/>
    <property type="match status" value="1"/>
</dbReference>
<feature type="domain" description="HTH lysR-type" evidence="6">
    <location>
        <begin position="3"/>
        <end position="60"/>
    </location>
</feature>
<comment type="similarity">
    <text evidence="1">Belongs to the LysR transcriptional regulatory family.</text>
</comment>
<dbReference type="Pfam" id="PF00126">
    <property type="entry name" value="HTH_1"/>
    <property type="match status" value="1"/>
</dbReference>
<organism evidence="7 8">
    <name type="scientific">Pandoraea pnomenusa</name>
    <dbReference type="NCBI Taxonomy" id="93220"/>
    <lineage>
        <taxon>Bacteria</taxon>
        <taxon>Pseudomonadati</taxon>
        <taxon>Pseudomonadota</taxon>
        <taxon>Betaproteobacteria</taxon>
        <taxon>Burkholderiales</taxon>
        <taxon>Burkholderiaceae</taxon>
        <taxon>Pandoraea</taxon>
    </lineage>
</organism>
<dbReference type="RefSeq" id="WP_150646525.1">
    <property type="nucleotide sequence ID" value="NZ_CABPSO010000013.1"/>
</dbReference>
<proteinExistence type="inferred from homology"/>
<evidence type="ECO:0000256" key="5">
    <source>
        <dbReference type="SAM" id="MobiDB-lite"/>
    </source>
</evidence>
<dbReference type="PRINTS" id="PR00039">
    <property type="entry name" value="HTHLYSR"/>
</dbReference>
<feature type="region of interest" description="Disordered" evidence="5">
    <location>
        <begin position="304"/>
        <end position="328"/>
    </location>
</feature>
<evidence type="ECO:0000313" key="7">
    <source>
        <dbReference type="EMBL" id="VVE70646.1"/>
    </source>
</evidence>
<evidence type="ECO:0000256" key="4">
    <source>
        <dbReference type="ARBA" id="ARBA00023163"/>
    </source>
</evidence>
<dbReference type="InterPro" id="IPR036388">
    <property type="entry name" value="WH-like_DNA-bd_sf"/>
</dbReference>
<sequence length="328" mass="35277">MNISLRQLKVFLAVADLGSFSRAGEDIGLTQPAVSRCIRELEQELGLKLVDRTTREVTLTEVGASLSATLARVLDELESALRDTHGLAEERRGRVRVASAPTISANLMPECISACAARYPDITLMLRDQVQTLATDSVRHGEVDFGVIVASEGTDDLVGEPIMVEPFLVVCDRSHRFAGRTTVEWKALNGEKLVLLDYASGSRPLIDRALAAHGAYCQVAQEVGHAITVFRMVEAGIGISIMPALALPAMPGPKNDGRLIALPLVPQIDRTITLVRRKNRTLSPAAQSVWELIQQVTAASPHALAAPSRKAARGAKTATPKKIAANNE</sequence>
<dbReference type="InterPro" id="IPR000847">
    <property type="entry name" value="LysR_HTH_N"/>
</dbReference>
<dbReference type="Gene3D" id="3.40.190.290">
    <property type="match status" value="1"/>
</dbReference>
<evidence type="ECO:0000256" key="1">
    <source>
        <dbReference type="ARBA" id="ARBA00009437"/>
    </source>
</evidence>
<comment type="caution">
    <text evidence="7">The sequence shown here is derived from an EMBL/GenBank/DDBJ whole genome shotgun (WGS) entry which is preliminary data.</text>
</comment>
<dbReference type="PROSITE" id="PS50931">
    <property type="entry name" value="HTH_LYSR"/>
    <property type="match status" value="1"/>
</dbReference>
<keyword evidence="3" id="KW-0238">DNA-binding</keyword>
<name>A0ABY6WN42_9BURK</name>
<dbReference type="PANTHER" id="PTHR30419:SF14">
    <property type="entry name" value="LYSR FAMILY TRANSCRIPTIONAL REGULATOR"/>
    <property type="match status" value="1"/>
</dbReference>
<evidence type="ECO:0000313" key="8">
    <source>
        <dbReference type="Proteomes" id="UP000361468"/>
    </source>
</evidence>
<keyword evidence="4" id="KW-0804">Transcription</keyword>
<dbReference type="InterPro" id="IPR036390">
    <property type="entry name" value="WH_DNA-bd_sf"/>
</dbReference>
<protein>
    <submittedName>
        <fullName evidence="7">HTH-type transcriptional regulator CynR</fullName>
    </submittedName>
</protein>
<dbReference type="CDD" id="cd08440">
    <property type="entry name" value="PBP2_LTTR_like_4"/>
    <property type="match status" value="1"/>
</dbReference>
<dbReference type="EMBL" id="CABPSO010000013">
    <property type="protein sequence ID" value="VVE70646.1"/>
    <property type="molecule type" value="Genomic_DNA"/>
</dbReference>
<gene>
    <name evidence="7" type="primary">cynR_2</name>
    <name evidence="7" type="ORF">PPN31119_03692</name>
</gene>
<keyword evidence="8" id="KW-1185">Reference proteome</keyword>
<dbReference type="Proteomes" id="UP000361468">
    <property type="component" value="Unassembled WGS sequence"/>
</dbReference>
<dbReference type="Gene3D" id="1.10.10.10">
    <property type="entry name" value="Winged helix-like DNA-binding domain superfamily/Winged helix DNA-binding domain"/>
    <property type="match status" value="1"/>
</dbReference>
<evidence type="ECO:0000256" key="2">
    <source>
        <dbReference type="ARBA" id="ARBA00023015"/>
    </source>
</evidence>
<accession>A0ABY6WN42</accession>
<keyword evidence="2" id="KW-0805">Transcription regulation</keyword>
<dbReference type="InterPro" id="IPR005119">
    <property type="entry name" value="LysR_subst-bd"/>
</dbReference>
<dbReference type="SUPFAM" id="SSF46785">
    <property type="entry name" value="Winged helix' DNA-binding domain"/>
    <property type="match status" value="1"/>
</dbReference>
<evidence type="ECO:0000256" key="3">
    <source>
        <dbReference type="ARBA" id="ARBA00023125"/>
    </source>
</evidence>
<dbReference type="PANTHER" id="PTHR30419">
    <property type="entry name" value="HTH-TYPE TRANSCRIPTIONAL REGULATOR YBHD"/>
    <property type="match status" value="1"/>
</dbReference>